<comment type="caution">
    <text evidence="2">The sequence shown here is derived from an EMBL/GenBank/DDBJ whole genome shotgun (WGS) entry which is preliminary data.</text>
</comment>
<dbReference type="EMBL" id="JACEOL010000053">
    <property type="protein sequence ID" value="MBA4603472.1"/>
    <property type="molecule type" value="Genomic_DNA"/>
</dbReference>
<evidence type="ECO:0000313" key="2">
    <source>
        <dbReference type="EMBL" id="MBA4603472.1"/>
    </source>
</evidence>
<accession>A0A7W2ASI6</accession>
<keyword evidence="1" id="KW-1133">Transmembrane helix</keyword>
<sequence>MKTIWITILGWTFLFLGIIGFFAPMLQGILFTFIGLILLSKTSPWAERFLLKMRERYPKLARTSDLWLAHFLSRFRLKSSSSHE</sequence>
<feature type="transmembrane region" description="Helical" evidence="1">
    <location>
        <begin position="6"/>
        <end position="39"/>
    </location>
</feature>
<dbReference type="AlphaFoldDB" id="A0A7W2ASI6"/>
<proteinExistence type="predicted"/>
<dbReference type="RefSeq" id="WP_181741943.1">
    <property type="nucleotide sequence ID" value="NZ_JACEOL010000053.1"/>
</dbReference>
<protein>
    <recommendedName>
        <fullName evidence="4">Transmembrane protein (PGPGW)</fullName>
    </recommendedName>
</protein>
<gene>
    <name evidence="2" type="ORF">H2C83_14375</name>
</gene>
<keyword evidence="1" id="KW-0472">Membrane</keyword>
<name>A0A7W2ASI6_9BACL</name>
<evidence type="ECO:0000313" key="3">
    <source>
        <dbReference type="Proteomes" id="UP000538292"/>
    </source>
</evidence>
<keyword evidence="3" id="KW-1185">Reference proteome</keyword>
<evidence type="ECO:0000256" key="1">
    <source>
        <dbReference type="SAM" id="Phobius"/>
    </source>
</evidence>
<dbReference type="InterPro" id="IPR019099">
    <property type="entry name" value="Uncharacterised_PGPGW_TM"/>
</dbReference>
<dbReference type="Pfam" id="PF09656">
    <property type="entry name" value="PGPGW"/>
    <property type="match status" value="1"/>
</dbReference>
<dbReference type="Proteomes" id="UP000538292">
    <property type="component" value="Unassembled WGS sequence"/>
</dbReference>
<organism evidence="2 3">
    <name type="scientific">Thermoactinomyces mirandus</name>
    <dbReference type="NCBI Taxonomy" id="2756294"/>
    <lineage>
        <taxon>Bacteria</taxon>
        <taxon>Bacillati</taxon>
        <taxon>Bacillota</taxon>
        <taxon>Bacilli</taxon>
        <taxon>Bacillales</taxon>
        <taxon>Thermoactinomycetaceae</taxon>
        <taxon>Thermoactinomyces</taxon>
    </lineage>
</organism>
<evidence type="ECO:0008006" key="4">
    <source>
        <dbReference type="Google" id="ProtNLM"/>
    </source>
</evidence>
<keyword evidence="1" id="KW-0812">Transmembrane</keyword>
<reference evidence="2 3" key="1">
    <citation type="submission" date="2020-07" db="EMBL/GenBank/DDBJ databases">
        <title>Thermoactinomyces phylogeny.</title>
        <authorList>
            <person name="Dunlap C."/>
        </authorList>
    </citation>
    <scope>NUCLEOTIDE SEQUENCE [LARGE SCALE GENOMIC DNA]</scope>
    <source>
        <strain evidence="2 3">AMNI-1</strain>
    </source>
</reference>